<keyword evidence="4 6" id="KW-1133">Transmembrane helix</keyword>
<feature type="transmembrane region" description="Helical" evidence="6">
    <location>
        <begin position="163"/>
        <end position="184"/>
    </location>
</feature>
<evidence type="ECO:0000313" key="8">
    <source>
        <dbReference type="Proteomes" id="UP000886876"/>
    </source>
</evidence>
<dbReference type="GO" id="GO:0005886">
    <property type="term" value="C:plasma membrane"/>
    <property type="evidence" value="ECO:0007669"/>
    <property type="project" value="TreeGrafter"/>
</dbReference>
<feature type="transmembrane region" description="Helical" evidence="6">
    <location>
        <begin position="339"/>
        <end position="361"/>
    </location>
</feature>
<evidence type="ECO:0000313" key="7">
    <source>
        <dbReference type="EMBL" id="HIS96858.1"/>
    </source>
</evidence>
<dbReference type="EMBL" id="DVJS01000059">
    <property type="protein sequence ID" value="HIS96858.1"/>
    <property type="molecule type" value="Genomic_DNA"/>
</dbReference>
<comment type="caution">
    <text evidence="7">The sequence shown here is derived from an EMBL/GenBank/DDBJ whole genome shotgun (WGS) entry which is preliminary data.</text>
</comment>
<keyword evidence="3 6" id="KW-0812">Transmembrane</keyword>
<organism evidence="7 8">
    <name type="scientific">Candidatus Scatomorpha pullistercoris</name>
    <dbReference type="NCBI Taxonomy" id="2840929"/>
    <lineage>
        <taxon>Bacteria</taxon>
        <taxon>Bacillati</taxon>
        <taxon>Bacillota</taxon>
        <taxon>Clostridia</taxon>
        <taxon>Eubacteriales</taxon>
        <taxon>Candidatus Scatomorpha</taxon>
    </lineage>
</organism>
<comment type="similarity">
    <text evidence="2">Belongs to the purine-cytosine permease (2.A.39) family.</text>
</comment>
<dbReference type="AlphaFoldDB" id="A0A9D1G3Y4"/>
<dbReference type="PANTHER" id="PTHR30569:SF0">
    <property type="entry name" value="CYTOSINE PERMEASE"/>
    <property type="match status" value="1"/>
</dbReference>
<dbReference type="Gene3D" id="1.10.4160.10">
    <property type="entry name" value="Hydantoin permease"/>
    <property type="match status" value="1"/>
</dbReference>
<evidence type="ECO:0000256" key="5">
    <source>
        <dbReference type="ARBA" id="ARBA00023136"/>
    </source>
</evidence>
<evidence type="ECO:0000256" key="2">
    <source>
        <dbReference type="ARBA" id="ARBA00008974"/>
    </source>
</evidence>
<feature type="transmembrane region" description="Helical" evidence="6">
    <location>
        <begin position="236"/>
        <end position="258"/>
    </location>
</feature>
<feature type="transmembrane region" description="Helical" evidence="6">
    <location>
        <begin position="382"/>
        <end position="399"/>
    </location>
</feature>
<dbReference type="Pfam" id="PF02133">
    <property type="entry name" value="Transp_cyt_pur"/>
    <property type="match status" value="1"/>
</dbReference>
<dbReference type="CDD" id="cd11484">
    <property type="entry name" value="SLC-NCS1sbd_CobB-like"/>
    <property type="match status" value="1"/>
</dbReference>
<feature type="transmembrane region" description="Helical" evidence="6">
    <location>
        <begin position="137"/>
        <end position="156"/>
    </location>
</feature>
<gene>
    <name evidence="7" type="ORF">IAD42_02665</name>
</gene>
<feature type="transmembrane region" description="Helical" evidence="6">
    <location>
        <begin position="270"/>
        <end position="294"/>
    </location>
</feature>
<keyword evidence="5 6" id="KW-0472">Membrane</keyword>
<dbReference type="GO" id="GO:0015209">
    <property type="term" value="F:cytosine transmembrane transporter activity"/>
    <property type="evidence" value="ECO:0007669"/>
    <property type="project" value="InterPro"/>
</dbReference>
<dbReference type="InterPro" id="IPR001248">
    <property type="entry name" value="Pur-cyt_permease"/>
</dbReference>
<feature type="transmembrane region" description="Helical" evidence="6">
    <location>
        <begin position="315"/>
        <end position="333"/>
    </location>
</feature>
<protein>
    <submittedName>
        <fullName evidence="7">Cytosine permease</fullName>
    </submittedName>
</protein>
<evidence type="ECO:0000256" key="3">
    <source>
        <dbReference type="ARBA" id="ARBA00022692"/>
    </source>
</evidence>
<evidence type="ECO:0000256" key="1">
    <source>
        <dbReference type="ARBA" id="ARBA00004141"/>
    </source>
</evidence>
<accession>A0A9D1G3Y4</accession>
<feature type="transmembrane region" description="Helical" evidence="6">
    <location>
        <begin position="61"/>
        <end position="83"/>
    </location>
</feature>
<feature type="transmembrane region" description="Helical" evidence="6">
    <location>
        <begin position="33"/>
        <end position="55"/>
    </location>
</feature>
<proteinExistence type="inferred from homology"/>
<evidence type="ECO:0000256" key="6">
    <source>
        <dbReference type="SAM" id="Phobius"/>
    </source>
</evidence>
<feature type="transmembrane region" description="Helical" evidence="6">
    <location>
        <begin position="405"/>
        <end position="425"/>
    </location>
</feature>
<reference evidence="7" key="2">
    <citation type="journal article" date="2021" name="PeerJ">
        <title>Extensive microbial diversity within the chicken gut microbiome revealed by metagenomics and culture.</title>
        <authorList>
            <person name="Gilroy R."/>
            <person name="Ravi A."/>
            <person name="Getino M."/>
            <person name="Pursley I."/>
            <person name="Horton D.L."/>
            <person name="Alikhan N.F."/>
            <person name="Baker D."/>
            <person name="Gharbi K."/>
            <person name="Hall N."/>
            <person name="Watson M."/>
            <person name="Adriaenssens E.M."/>
            <person name="Foster-Nyarko E."/>
            <person name="Jarju S."/>
            <person name="Secka A."/>
            <person name="Antonio M."/>
            <person name="Oren A."/>
            <person name="Chaudhuri R.R."/>
            <person name="La Ragione R."/>
            <person name="Hildebrand F."/>
            <person name="Pallen M.J."/>
        </authorList>
    </citation>
    <scope>NUCLEOTIDE SEQUENCE</scope>
    <source>
        <strain evidence="7">ChiHecec3B27-6122</strain>
    </source>
</reference>
<dbReference type="InterPro" id="IPR030191">
    <property type="entry name" value="CodB"/>
</dbReference>
<name>A0A9D1G3Y4_9FIRM</name>
<sequence>MKESKPRAAQQDTEFSLTAVPESERKSYISLTIIWTGFVFVIVSMMAGGTLAVGLSFKEVIYATLIGNVFLCIIAVAVSVIASKTGLTFALLTRYSFGVMGSKVASIFVPIVNIGWYTIQAATYGHFVATALGMGEVGEAICMVLSAIAMGAFAFYGVKAITILGYVAIPAIVFLSIATTIRSMGVLGSWEALMAYRPSVPMTLAAGVTTVIGAWILSTATCIADIMRYARSTKEAVASALTGLLFGNILMIVCGAIATIAMNDYDLTNVLLGFGLVIPALILMTTNIFTTNVANLYSTSLNLANSFKAGRNKTLIVVIGISALATLLKPYQVDFFYSFLNVLGNIVPPLAGIILADYFIIHKGRYGSLESAAFAKWNAIPWISWVVSAVLVYVIPWGLPSLNSLVLGAVLYIVLSLVTGNNKVVNTEAK</sequence>
<feature type="transmembrane region" description="Helical" evidence="6">
    <location>
        <begin position="204"/>
        <end position="224"/>
    </location>
</feature>
<comment type="subcellular location">
    <subcellularLocation>
        <location evidence="1">Membrane</location>
        <topology evidence="1">Multi-pass membrane protein</topology>
    </subcellularLocation>
</comment>
<dbReference type="PANTHER" id="PTHR30569">
    <property type="entry name" value="CYTOSINE TRANSPORTER CODB"/>
    <property type="match status" value="1"/>
</dbReference>
<dbReference type="Proteomes" id="UP000886876">
    <property type="component" value="Unassembled WGS sequence"/>
</dbReference>
<reference evidence="7" key="1">
    <citation type="submission" date="2020-10" db="EMBL/GenBank/DDBJ databases">
        <authorList>
            <person name="Gilroy R."/>
        </authorList>
    </citation>
    <scope>NUCLEOTIDE SEQUENCE</scope>
    <source>
        <strain evidence="7">ChiHecec3B27-6122</strain>
    </source>
</reference>
<feature type="transmembrane region" description="Helical" evidence="6">
    <location>
        <begin position="95"/>
        <end position="117"/>
    </location>
</feature>
<evidence type="ECO:0000256" key="4">
    <source>
        <dbReference type="ARBA" id="ARBA00022989"/>
    </source>
</evidence>